<sequence>MRLDHELRRFPYEAGYTAPGWPGWTFVTAGTLFALALLVCAGLIVARRSRPSQATA</sequence>
<protein>
    <submittedName>
        <fullName evidence="2">Uncharacterized protein</fullName>
    </submittedName>
</protein>
<organism evidence="2 3">
    <name type="scientific">Streptomyces caledonius</name>
    <dbReference type="NCBI Taxonomy" id="3134107"/>
    <lineage>
        <taxon>Bacteria</taxon>
        <taxon>Bacillati</taxon>
        <taxon>Actinomycetota</taxon>
        <taxon>Actinomycetes</taxon>
        <taxon>Kitasatosporales</taxon>
        <taxon>Streptomycetaceae</taxon>
        <taxon>Streptomyces</taxon>
    </lineage>
</organism>
<keyword evidence="3" id="KW-1185">Reference proteome</keyword>
<dbReference type="Proteomes" id="UP001382904">
    <property type="component" value="Unassembled WGS sequence"/>
</dbReference>
<evidence type="ECO:0000313" key="2">
    <source>
        <dbReference type="EMBL" id="MEJ8640281.1"/>
    </source>
</evidence>
<evidence type="ECO:0000313" key="3">
    <source>
        <dbReference type="Proteomes" id="UP001382904"/>
    </source>
</evidence>
<keyword evidence="1" id="KW-0472">Membrane</keyword>
<evidence type="ECO:0000256" key="1">
    <source>
        <dbReference type="SAM" id="Phobius"/>
    </source>
</evidence>
<accession>A0ABU8TYD9</accession>
<dbReference type="EMBL" id="JBBKAM010000002">
    <property type="protein sequence ID" value="MEJ8640281.1"/>
    <property type="molecule type" value="Genomic_DNA"/>
</dbReference>
<feature type="transmembrane region" description="Helical" evidence="1">
    <location>
        <begin position="24"/>
        <end position="46"/>
    </location>
</feature>
<keyword evidence="1" id="KW-1133">Transmembrane helix</keyword>
<gene>
    <name evidence="2" type="ORF">WKI68_00325</name>
</gene>
<name>A0ABU8TYD9_9ACTN</name>
<keyword evidence="1" id="KW-0812">Transmembrane</keyword>
<proteinExistence type="predicted"/>
<reference evidence="2 3" key="1">
    <citation type="submission" date="2024-03" db="EMBL/GenBank/DDBJ databases">
        <title>Novel Streptomyces species of biotechnological and ecological value are a feature of Machair soil.</title>
        <authorList>
            <person name="Prole J.R."/>
            <person name="Goodfellow M."/>
            <person name="Allenby N."/>
            <person name="Ward A.C."/>
        </authorList>
    </citation>
    <scope>NUCLEOTIDE SEQUENCE [LARGE SCALE GENOMIC DNA]</scope>
    <source>
        <strain evidence="2 3">MS1.HAVA.3</strain>
    </source>
</reference>
<comment type="caution">
    <text evidence="2">The sequence shown here is derived from an EMBL/GenBank/DDBJ whole genome shotgun (WGS) entry which is preliminary data.</text>
</comment>